<proteinExistence type="predicted"/>
<accession>A0A3N0EZU2</accession>
<dbReference type="AlphaFoldDB" id="A0A3N0EZU2"/>
<evidence type="ECO:0000256" key="1">
    <source>
        <dbReference type="SAM" id="SignalP"/>
    </source>
</evidence>
<keyword evidence="1" id="KW-0732">Signal</keyword>
<sequence length="122" mass="13714">MENLKKSTFVPIKSRSLRKVFTILLSLYVLALAVTPCSDTVTPDPHDDSLTEVHCDVDSKDTGHLDCTPFCTCACCGIVISLETLPVYPDFKTVENYTPNFPLHYSFPREYHHSVLQPPQLV</sequence>
<evidence type="ECO:0000313" key="2">
    <source>
        <dbReference type="EMBL" id="RNL93448.1"/>
    </source>
</evidence>
<gene>
    <name evidence="2" type="ORF">ED312_02150</name>
</gene>
<keyword evidence="3" id="KW-1185">Reference proteome</keyword>
<dbReference type="Proteomes" id="UP000267469">
    <property type="component" value="Unassembled WGS sequence"/>
</dbReference>
<name>A0A3N0EZU2_SINP1</name>
<dbReference type="Pfam" id="PF20365">
    <property type="entry name" value="DUF6660"/>
    <property type="match status" value="1"/>
</dbReference>
<dbReference type="RefSeq" id="WP_123214358.1">
    <property type="nucleotide sequence ID" value="NZ_RJTM01000011.1"/>
</dbReference>
<reference evidence="2 3" key="1">
    <citation type="submission" date="2018-10" db="EMBL/GenBank/DDBJ databases">
        <title>Sinomicrobium pectinilyticum sp. nov., a pectinase-producing bacterium isolated from alkaline and saline soil, and emended description of the genus Sinomicrobium.</title>
        <authorList>
            <person name="Cheng B."/>
            <person name="Li C."/>
            <person name="Lai Q."/>
            <person name="Du M."/>
            <person name="Shao Z."/>
            <person name="Xu P."/>
            <person name="Yang C."/>
        </authorList>
    </citation>
    <scope>NUCLEOTIDE SEQUENCE [LARGE SCALE GENOMIC DNA]</scope>
    <source>
        <strain evidence="2 3">5DNS001</strain>
    </source>
</reference>
<evidence type="ECO:0000313" key="3">
    <source>
        <dbReference type="Proteomes" id="UP000267469"/>
    </source>
</evidence>
<feature type="signal peptide" evidence="1">
    <location>
        <begin position="1"/>
        <end position="31"/>
    </location>
</feature>
<organism evidence="2 3">
    <name type="scientific">Sinomicrobium pectinilyticum</name>
    <dbReference type="NCBI Taxonomy" id="1084421"/>
    <lineage>
        <taxon>Bacteria</taxon>
        <taxon>Pseudomonadati</taxon>
        <taxon>Bacteroidota</taxon>
        <taxon>Flavobacteriia</taxon>
        <taxon>Flavobacteriales</taxon>
        <taxon>Flavobacteriaceae</taxon>
        <taxon>Sinomicrobium</taxon>
    </lineage>
</organism>
<dbReference type="InterPro" id="IPR046601">
    <property type="entry name" value="DUF6660"/>
</dbReference>
<dbReference type="OrthoDB" id="997115at2"/>
<feature type="chain" id="PRO_5018008868" evidence="1">
    <location>
        <begin position="32"/>
        <end position="122"/>
    </location>
</feature>
<comment type="caution">
    <text evidence="2">The sequence shown here is derived from an EMBL/GenBank/DDBJ whole genome shotgun (WGS) entry which is preliminary data.</text>
</comment>
<dbReference type="EMBL" id="RJTM01000011">
    <property type="protein sequence ID" value="RNL93448.1"/>
    <property type="molecule type" value="Genomic_DNA"/>
</dbReference>
<protein>
    <submittedName>
        <fullName evidence="2">Uncharacterized protein</fullName>
    </submittedName>
</protein>